<evidence type="ECO:0000313" key="4">
    <source>
        <dbReference type="EMBL" id="OIJ43684.1"/>
    </source>
</evidence>
<feature type="transmembrane region" description="Helical" evidence="2">
    <location>
        <begin position="63"/>
        <end position="86"/>
    </location>
</feature>
<dbReference type="PANTHER" id="PTHR34220">
    <property type="entry name" value="SENSOR HISTIDINE KINASE YPDA"/>
    <property type="match status" value="1"/>
</dbReference>
<evidence type="ECO:0000256" key="2">
    <source>
        <dbReference type="SAM" id="Phobius"/>
    </source>
</evidence>
<dbReference type="RefSeq" id="WP_071361215.1">
    <property type="nucleotide sequence ID" value="NZ_JRYB01000001.1"/>
</dbReference>
<organism evidence="4 5">
    <name type="scientific">Massilia timonae</name>
    <dbReference type="NCBI Taxonomy" id="47229"/>
    <lineage>
        <taxon>Bacteria</taxon>
        <taxon>Pseudomonadati</taxon>
        <taxon>Pseudomonadota</taxon>
        <taxon>Betaproteobacteria</taxon>
        <taxon>Burkholderiales</taxon>
        <taxon>Oxalobacteraceae</taxon>
        <taxon>Telluria group</taxon>
        <taxon>Massilia</taxon>
    </lineage>
</organism>
<dbReference type="AlphaFoldDB" id="A0A1S2NG51"/>
<feature type="domain" description="Histidine kinase/HSP90-like ATPase" evidence="3">
    <location>
        <begin position="308"/>
        <end position="402"/>
    </location>
</feature>
<dbReference type="EMBL" id="JRYB01000001">
    <property type="protein sequence ID" value="OIJ43684.1"/>
    <property type="molecule type" value="Genomic_DNA"/>
</dbReference>
<dbReference type="SUPFAM" id="SSF55874">
    <property type="entry name" value="ATPase domain of HSP90 chaperone/DNA topoisomerase II/histidine kinase"/>
    <property type="match status" value="1"/>
</dbReference>
<feature type="transmembrane region" description="Helical" evidence="2">
    <location>
        <begin position="127"/>
        <end position="148"/>
    </location>
</feature>
<dbReference type="Proteomes" id="UP000180246">
    <property type="component" value="Unassembled WGS sequence"/>
</dbReference>
<dbReference type="InterPro" id="IPR003594">
    <property type="entry name" value="HATPase_dom"/>
</dbReference>
<feature type="transmembrane region" description="Helical" evidence="2">
    <location>
        <begin position="92"/>
        <end position="115"/>
    </location>
</feature>
<dbReference type="InterPro" id="IPR010559">
    <property type="entry name" value="Sig_transdc_His_kin_internal"/>
</dbReference>
<comment type="caution">
    <text evidence="4">The sequence shown here is derived from an EMBL/GenBank/DDBJ whole genome shotgun (WGS) entry which is preliminary data.</text>
</comment>
<keyword evidence="4" id="KW-0418">Kinase</keyword>
<accession>A0A1S2NG51</accession>
<protein>
    <submittedName>
        <fullName evidence="4">Histidine kinase family protein</fullName>
    </submittedName>
</protein>
<dbReference type="PANTHER" id="PTHR34220:SF9">
    <property type="entry name" value="SIGNAL TRANSDUCTION HISTIDINE KINASE INTERNAL REGION DOMAIN-CONTAINING PROTEIN"/>
    <property type="match status" value="1"/>
</dbReference>
<dbReference type="Pfam" id="PF02518">
    <property type="entry name" value="HATPase_c"/>
    <property type="match status" value="1"/>
</dbReference>
<gene>
    <name evidence="4" type="ORF">LO55_1835</name>
</gene>
<keyword evidence="2" id="KW-0812">Transmembrane</keyword>
<dbReference type="Gene3D" id="3.30.565.10">
    <property type="entry name" value="Histidine kinase-like ATPase, C-terminal domain"/>
    <property type="match status" value="1"/>
</dbReference>
<feature type="coiled-coil region" evidence="1">
    <location>
        <begin position="188"/>
        <end position="224"/>
    </location>
</feature>
<dbReference type="Pfam" id="PF06580">
    <property type="entry name" value="His_kinase"/>
    <property type="match status" value="1"/>
</dbReference>
<feature type="transmembrane region" description="Helical" evidence="2">
    <location>
        <begin position="164"/>
        <end position="186"/>
    </location>
</feature>
<evidence type="ECO:0000256" key="1">
    <source>
        <dbReference type="SAM" id="Coils"/>
    </source>
</evidence>
<proteinExistence type="predicted"/>
<dbReference type="GO" id="GO:0016020">
    <property type="term" value="C:membrane"/>
    <property type="evidence" value="ECO:0007669"/>
    <property type="project" value="InterPro"/>
</dbReference>
<evidence type="ECO:0000259" key="3">
    <source>
        <dbReference type="SMART" id="SM00387"/>
    </source>
</evidence>
<keyword evidence="2" id="KW-1133">Transmembrane helix</keyword>
<keyword evidence="1" id="KW-0175">Coiled coil</keyword>
<sequence length="404" mass="44160">MWKRIEQWNREVEAEQLAVLRDPSLVEQVPAGCRRFFARKLAEMSPAERESLYRFSSTVSTSAALLALLKLCVLLSVLGFLINLAFLPSKPWWQTVIAANAIGIAVAMSLMGVWFNYGKVVRAKGRALVTIVGLGLVGGLFGGLTAMFETGTHWSVLLDKLPRIVVTVTLVVTALVAIPTIVVAVLRNRHYQIQAEQLKRDAEQERLARELSETQLRLLRAQIEPHFLFNTLGAVQQLAEQGAPRAAELTSHLIDFLRGSMSDMRCEQVALATEFGLVGSYLRVMQIRMGERLRYTVDVPDALAATRIPSMLVLTLAENAIKHGIEPSLHGGEIAVTAHDDGGTIRIRVRDSGVGMSDTPGAGAGLENVRHRLRLAYGEGACLLLSEAEPGLLAEIAIPCKEQA</sequence>
<evidence type="ECO:0000313" key="5">
    <source>
        <dbReference type="Proteomes" id="UP000180246"/>
    </source>
</evidence>
<name>A0A1S2NG51_9BURK</name>
<dbReference type="GO" id="GO:0000155">
    <property type="term" value="F:phosphorelay sensor kinase activity"/>
    <property type="evidence" value="ECO:0007669"/>
    <property type="project" value="InterPro"/>
</dbReference>
<dbReference type="InterPro" id="IPR036890">
    <property type="entry name" value="HATPase_C_sf"/>
</dbReference>
<keyword evidence="4" id="KW-0808">Transferase</keyword>
<reference evidence="4 5" key="1">
    <citation type="submission" date="2014-10" db="EMBL/GenBank/DDBJ databases">
        <authorList>
            <person name="Seo M.-J."/>
            <person name="Seok Y.J."/>
            <person name="Cha I.-T."/>
        </authorList>
    </citation>
    <scope>NUCLEOTIDE SEQUENCE [LARGE SCALE GENOMIC DNA]</scope>
    <source>
        <strain evidence="4 5">NEU</strain>
    </source>
</reference>
<keyword evidence="2" id="KW-0472">Membrane</keyword>
<dbReference type="InterPro" id="IPR050640">
    <property type="entry name" value="Bact_2-comp_sensor_kinase"/>
</dbReference>
<dbReference type="SMART" id="SM00387">
    <property type="entry name" value="HATPase_c"/>
    <property type="match status" value="1"/>
</dbReference>